<dbReference type="Proteomes" id="UP000824082">
    <property type="component" value="Unassembled WGS sequence"/>
</dbReference>
<gene>
    <name evidence="1" type="ORF">IAD19_06415</name>
</gene>
<accession>A0A9D1IU29</accession>
<dbReference type="Pfam" id="PF12669">
    <property type="entry name" value="FeoB_associated"/>
    <property type="match status" value="1"/>
</dbReference>
<reference evidence="1" key="2">
    <citation type="journal article" date="2021" name="PeerJ">
        <title>Extensive microbial diversity within the chicken gut microbiome revealed by metagenomics and culture.</title>
        <authorList>
            <person name="Gilroy R."/>
            <person name="Ravi A."/>
            <person name="Getino M."/>
            <person name="Pursley I."/>
            <person name="Horton D.L."/>
            <person name="Alikhan N.F."/>
            <person name="Baker D."/>
            <person name="Gharbi K."/>
            <person name="Hall N."/>
            <person name="Watson M."/>
            <person name="Adriaenssens E.M."/>
            <person name="Foster-Nyarko E."/>
            <person name="Jarju S."/>
            <person name="Secka A."/>
            <person name="Antonio M."/>
            <person name="Oren A."/>
            <person name="Chaudhuri R.R."/>
            <person name="La Ragione R."/>
            <person name="Hildebrand F."/>
            <person name="Pallen M.J."/>
        </authorList>
    </citation>
    <scope>NUCLEOTIDE SEQUENCE</scope>
    <source>
        <strain evidence="1">4509</strain>
    </source>
</reference>
<dbReference type="AlphaFoldDB" id="A0A9D1IU29"/>
<organism evidence="1 2">
    <name type="scientific">Candidatus Egerieicola faecale</name>
    <dbReference type="NCBI Taxonomy" id="2840774"/>
    <lineage>
        <taxon>Bacteria</taxon>
        <taxon>Bacillati</taxon>
        <taxon>Bacillota</taxon>
        <taxon>Clostridia</taxon>
        <taxon>Eubacteriales</taxon>
        <taxon>Oscillospiraceae</taxon>
        <taxon>Oscillospiraceae incertae sedis</taxon>
        <taxon>Candidatus Egerieicola</taxon>
    </lineage>
</organism>
<name>A0A9D1IU29_9FIRM</name>
<evidence type="ECO:0000313" key="1">
    <source>
        <dbReference type="EMBL" id="HIU42172.1"/>
    </source>
</evidence>
<proteinExistence type="predicted"/>
<sequence length="70" mass="6866">MIATIVISVILAALLGLAVWYMVRTTRRGGCVGCSACSGKQGKGSVSSGCGGNCAGCSAGCGCHSTSKHN</sequence>
<evidence type="ECO:0000313" key="2">
    <source>
        <dbReference type="Proteomes" id="UP000824082"/>
    </source>
</evidence>
<comment type="caution">
    <text evidence="1">The sequence shown here is derived from an EMBL/GenBank/DDBJ whole genome shotgun (WGS) entry which is preliminary data.</text>
</comment>
<protein>
    <submittedName>
        <fullName evidence="1">FeoB-associated Cys-rich membrane protein</fullName>
    </submittedName>
</protein>
<reference evidence="1" key="1">
    <citation type="submission" date="2020-10" db="EMBL/GenBank/DDBJ databases">
        <authorList>
            <person name="Gilroy R."/>
        </authorList>
    </citation>
    <scope>NUCLEOTIDE SEQUENCE</scope>
    <source>
        <strain evidence="1">4509</strain>
    </source>
</reference>
<dbReference type="EMBL" id="DVMX01000126">
    <property type="protein sequence ID" value="HIU42172.1"/>
    <property type="molecule type" value="Genomic_DNA"/>
</dbReference>